<keyword evidence="3" id="KW-0408">Iron</keyword>
<name>A0AAN9AW55_9CAEN</name>
<evidence type="ECO:0008006" key="7">
    <source>
        <dbReference type="Google" id="ProtNLM"/>
    </source>
</evidence>
<dbReference type="GO" id="GO:0046872">
    <property type="term" value="F:metal ion binding"/>
    <property type="evidence" value="ECO:0007669"/>
    <property type="project" value="UniProtKB-KW"/>
</dbReference>
<protein>
    <recommendedName>
        <fullName evidence="7">Phytanoyl-CoA dioxygenase</fullName>
    </recommendedName>
</protein>
<dbReference type="PANTHER" id="PTHR20883:SF15">
    <property type="entry name" value="PHYTANOYL-COA DIOXYGENASE DOMAIN-CONTAINING PROTEIN 1"/>
    <property type="match status" value="1"/>
</dbReference>
<proteinExistence type="inferred from homology"/>
<sequence length="290" mass="32732">MADMSKVKEQFDRDGYAIIEDFLTDEEVQSLRTEMANIINNLDPNEHRSVFRSSTEDGCIDDYFMTSGDKIRFFFEDGAINKEGQLTVDKTKSVNKIGHALHCLNPAFKKVTFSDKVKNVAKALCLEDPVIFQSMYIFKQPKIGGKVLPHQDSSFTYTTPQRLVGLWIALEDATLENACLWFTPGSHKDGVLGNFRLVRKAKPEPGTSTTEMIGKAAEFDNSKFVSGPVKKGTLVVIHGEVVHKSEHNYSDKSREVYAFHMYDHANSVYDGRNWLLPTEAGTFKHLYSES</sequence>
<comment type="similarity">
    <text evidence="4">Belongs to the PhyH family. PHYHD1 subfamily.</text>
</comment>
<reference evidence="5 6" key="1">
    <citation type="submission" date="2024-02" db="EMBL/GenBank/DDBJ databases">
        <title>Chromosome-scale genome assembly of the rough periwinkle Littorina saxatilis.</title>
        <authorList>
            <person name="De Jode A."/>
            <person name="Faria R."/>
            <person name="Formenti G."/>
            <person name="Sims Y."/>
            <person name="Smith T.P."/>
            <person name="Tracey A."/>
            <person name="Wood J.M.D."/>
            <person name="Zagrodzka Z.B."/>
            <person name="Johannesson K."/>
            <person name="Butlin R.K."/>
            <person name="Leder E.H."/>
        </authorList>
    </citation>
    <scope>NUCLEOTIDE SEQUENCE [LARGE SCALE GENOMIC DNA]</scope>
    <source>
        <strain evidence="5">Snail1</strain>
        <tissue evidence="5">Muscle</tissue>
    </source>
</reference>
<gene>
    <name evidence="5" type="ORF">V1264_005963</name>
</gene>
<dbReference type="Pfam" id="PF05721">
    <property type="entry name" value="PhyH"/>
    <property type="match status" value="1"/>
</dbReference>
<evidence type="ECO:0000256" key="4">
    <source>
        <dbReference type="ARBA" id="ARBA00038356"/>
    </source>
</evidence>
<keyword evidence="6" id="KW-1185">Reference proteome</keyword>
<evidence type="ECO:0000313" key="6">
    <source>
        <dbReference type="Proteomes" id="UP001374579"/>
    </source>
</evidence>
<dbReference type="AlphaFoldDB" id="A0AAN9AW55"/>
<comment type="caution">
    <text evidence="5">The sequence shown here is derived from an EMBL/GenBank/DDBJ whole genome shotgun (WGS) entry which is preliminary data.</text>
</comment>
<organism evidence="5 6">
    <name type="scientific">Littorina saxatilis</name>
    <dbReference type="NCBI Taxonomy" id="31220"/>
    <lineage>
        <taxon>Eukaryota</taxon>
        <taxon>Metazoa</taxon>
        <taxon>Spiralia</taxon>
        <taxon>Lophotrochozoa</taxon>
        <taxon>Mollusca</taxon>
        <taxon>Gastropoda</taxon>
        <taxon>Caenogastropoda</taxon>
        <taxon>Littorinimorpha</taxon>
        <taxon>Littorinoidea</taxon>
        <taxon>Littorinidae</taxon>
        <taxon>Littorina</taxon>
    </lineage>
</organism>
<comment type="cofactor">
    <cofactor evidence="1">
        <name>Fe cation</name>
        <dbReference type="ChEBI" id="CHEBI:24875"/>
    </cofactor>
</comment>
<dbReference type="Proteomes" id="UP001374579">
    <property type="component" value="Unassembled WGS sequence"/>
</dbReference>
<keyword evidence="2" id="KW-0479">Metal-binding</keyword>
<dbReference type="EMBL" id="JBAMIC010000018">
    <property type="protein sequence ID" value="KAK7094391.1"/>
    <property type="molecule type" value="Genomic_DNA"/>
</dbReference>
<evidence type="ECO:0000313" key="5">
    <source>
        <dbReference type="EMBL" id="KAK7094391.1"/>
    </source>
</evidence>
<dbReference type="PANTHER" id="PTHR20883">
    <property type="entry name" value="PHYTANOYL-COA DIOXYGENASE DOMAIN CONTAINING 1"/>
    <property type="match status" value="1"/>
</dbReference>
<accession>A0AAN9AW55</accession>
<evidence type="ECO:0000256" key="3">
    <source>
        <dbReference type="ARBA" id="ARBA00023004"/>
    </source>
</evidence>
<dbReference type="Gene3D" id="2.60.120.620">
    <property type="entry name" value="q2cbj1_9rhob like domain"/>
    <property type="match status" value="1"/>
</dbReference>
<dbReference type="SUPFAM" id="SSF51197">
    <property type="entry name" value="Clavaminate synthase-like"/>
    <property type="match status" value="1"/>
</dbReference>
<evidence type="ECO:0000256" key="1">
    <source>
        <dbReference type="ARBA" id="ARBA00001962"/>
    </source>
</evidence>
<dbReference type="InterPro" id="IPR008775">
    <property type="entry name" value="Phytyl_CoA_dOase-like"/>
</dbReference>
<evidence type="ECO:0000256" key="2">
    <source>
        <dbReference type="ARBA" id="ARBA00022723"/>
    </source>
</evidence>